<keyword evidence="1" id="KW-1133">Transmembrane helix</keyword>
<sequence length="343" mass="35754">MRWAALLLVSAILVFLLELVHLPAALLLGPMAAAVLMATMGGGVRIGSQSFTAAQGIVGMMIASNMPLSLFSELKSDWPIFIVGVFSTVAAAAFLGWLMARTKLFPGTTAIWGSSPGAAAAMTLMSAGYGADMRLVAFMQYVRVVCVVLAATIVARFMGVTIVEEQATVWFPAVDWPSFVVTVVAALAAAWVGMRLKLPGGPLLLPLALGMAMKFSGLLPIVLPPWILAASFAAIGWGIGMRFTRDVVAHAARALPRVLLSVFALIAICGCFAAGLVHFAGIDPLSAYLATSPGGADSVAIIAASTNVDVPFVMAMQVTRFIFVVVTGPATARLLSRGSKTQV</sequence>
<feature type="transmembrane region" description="Helical" evidence="1">
    <location>
        <begin position="50"/>
        <end position="71"/>
    </location>
</feature>
<protein>
    <submittedName>
        <fullName evidence="2">AbrB family transcriptional regulator</fullName>
    </submittedName>
</protein>
<evidence type="ECO:0000313" key="2">
    <source>
        <dbReference type="EMBL" id="MQY49794.1"/>
    </source>
</evidence>
<organism evidence="2 3">
    <name type="scientific">Endobacterium cereale</name>
    <dbReference type="NCBI Taxonomy" id="2663029"/>
    <lineage>
        <taxon>Bacteria</taxon>
        <taxon>Pseudomonadati</taxon>
        <taxon>Pseudomonadota</taxon>
        <taxon>Alphaproteobacteria</taxon>
        <taxon>Hyphomicrobiales</taxon>
        <taxon>Rhizobiaceae</taxon>
        <taxon>Endobacterium</taxon>
    </lineage>
</organism>
<comment type="caution">
    <text evidence="2">The sequence shown here is derived from an EMBL/GenBank/DDBJ whole genome shotgun (WGS) entry which is preliminary data.</text>
</comment>
<dbReference type="PANTHER" id="PTHR38457:SF1">
    <property type="entry name" value="REGULATOR ABRB-RELATED"/>
    <property type="match status" value="1"/>
</dbReference>
<accession>A0A6A8AG45</accession>
<evidence type="ECO:0000256" key="1">
    <source>
        <dbReference type="SAM" id="Phobius"/>
    </source>
</evidence>
<feature type="transmembrane region" description="Helical" evidence="1">
    <location>
        <begin position="314"/>
        <end position="335"/>
    </location>
</feature>
<feature type="transmembrane region" description="Helical" evidence="1">
    <location>
        <begin position="141"/>
        <end position="163"/>
    </location>
</feature>
<evidence type="ECO:0000313" key="3">
    <source>
        <dbReference type="Proteomes" id="UP000435138"/>
    </source>
</evidence>
<proteinExistence type="predicted"/>
<dbReference type="EMBL" id="WIXI01000051">
    <property type="protein sequence ID" value="MQY49794.1"/>
    <property type="molecule type" value="Genomic_DNA"/>
</dbReference>
<gene>
    <name evidence="2" type="ORF">GAO09_27585</name>
</gene>
<dbReference type="AlphaFoldDB" id="A0A6A8AG45"/>
<dbReference type="PANTHER" id="PTHR38457">
    <property type="entry name" value="REGULATOR ABRB-RELATED"/>
    <property type="match status" value="1"/>
</dbReference>
<feature type="transmembrane region" description="Helical" evidence="1">
    <location>
        <begin position="110"/>
        <end position="129"/>
    </location>
</feature>
<feature type="transmembrane region" description="Helical" evidence="1">
    <location>
        <begin position="255"/>
        <end position="280"/>
    </location>
</feature>
<reference evidence="2 3" key="1">
    <citation type="submission" date="2019-11" db="EMBL/GenBank/DDBJ databases">
        <title>Genome analysis of Rhizobacterium cereale a novel genus and species isolated from maize roots in North Spain.</title>
        <authorList>
            <person name="Menendez E."/>
            <person name="Flores-Felix J.D."/>
            <person name="Ramirez-Bahena M.-H."/>
            <person name="Igual J.M."/>
            <person name="Garcia-Fraile P."/>
            <person name="Peix A."/>
            <person name="Velazquez E."/>
        </authorList>
    </citation>
    <scope>NUCLEOTIDE SEQUENCE [LARGE SCALE GENOMIC DNA]</scope>
    <source>
        <strain evidence="2 3">RZME27</strain>
    </source>
</reference>
<feature type="transmembrane region" description="Helical" evidence="1">
    <location>
        <begin position="78"/>
        <end position="98"/>
    </location>
</feature>
<feature type="transmembrane region" description="Helical" evidence="1">
    <location>
        <begin position="226"/>
        <end position="243"/>
    </location>
</feature>
<dbReference type="NCBIfam" id="TIGR03082">
    <property type="entry name" value="Gneg_AbrB_dup"/>
    <property type="match status" value="2"/>
</dbReference>
<dbReference type="PIRSF" id="PIRSF038991">
    <property type="entry name" value="Protein_AbrB"/>
    <property type="match status" value="1"/>
</dbReference>
<name>A0A6A8AG45_9HYPH</name>
<feature type="transmembrane region" description="Helical" evidence="1">
    <location>
        <begin position="169"/>
        <end position="191"/>
    </location>
</feature>
<keyword evidence="3" id="KW-1185">Reference proteome</keyword>
<keyword evidence="1" id="KW-0472">Membrane</keyword>
<keyword evidence="1" id="KW-0812">Transmembrane</keyword>
<dbReference type="GO" id="GO:0010468">
    <property type="term" value="P:regulation of gene expression"/>
    <property type="evidence" value="ECO:0007669"/>
    <property type="project" value="InterPro"/>
</dbReference>
<dbReference type="InterPro" id="IPR017516">
    <property type="entry name" value="AbrB_dup"/>
</dbReference>
<dbReference type="InterPro" id="IPR007820">
    <property type="entry name" value="AbrB_fam"/>
</dbReference>
<dbReference type="Proteomes" id="UP000435138">
    <property type="component" value="Unassembled WGS sequence"/>
</dbReference>
<dbReference type="GO" id="GO:0016020">
    <property type="term" value="C:membrane"/>
    <property type="evidence" value="ECO:0007669"/>
    <property type="project" value="InterPro"/>
</dbReference>
<dbReference type="Pfam" id="PF05145">
    <property type="entry name" value="AbrB"/>
    <property type="match status" value="1"/>
</dbReference>